<protein>
    <recommendedName>
        <fullName evidence="3">Rab3 GTPase-activating protein catalytic subunit</fullName>
    </recommendedName>
</protein>
<evidence type="ECO:0000313" key="8">
    <source>
        <dbReference type="EMBL" id="KAK7601616.1"/>
    </source>
</evidence>
<dbReference type="GO" id="GO:0005737">
    <property type="term" value="C:cytoplasm"/>
    <property type="evidence" value="ECO:0007669"/>
    <property type="project" value="UniProtKB-SubCell"/>
</dbReference>
<evidence type="ECO:0000259" key="7">
    <source>
        <dbReference type="Pfam" id="PF13890"/>
    </source>
</evidence>
<evidence type="ECO:0000256" key="1">
    <source>
        <dbReference type="ARBA" id="ARBA00004496"/>
    </source>
</evidence>
<sequence length="980" mass="112923">MDSEFCEIDFTTATLWENFTSKIEEIFYSWKLYQPEETFSCENAEHFSCEFGAWFVKREKIDFAGKEFNIFYYCRQMNQLKSELKDGDKRNDSENLAEENCPPNDMSGQFFPLDVNCLSKNASKYGDTEKLVKLIRLFDLQNFVLFIPTAESASVVSLESNVKFLMSSFCMSAFNTRCFIPLFVQVFQLWQNCFVGVRVDEDGFRCDYQMIHLGKIPQKMHYFSGLVDMLKSKLSLTSYSDYIWASVKLSYCISDFISFAYPAVKKKENLEESLNSEPPSFNLPLGASCEPIKEIRLHVAWPKVLENMVMDSENHSDFDPLCAPNWSVQVFSKDTRHLLSQHFAQFLKTCKSTTNISELIGDLLKRKNFNVAGDLNVSTNLSISKIMAGNSGGGNTANANEIKRAKRYLPEETMVSMLYYLFPDADENNTFPFVSASEDSNEDISLKGMKTCAVGELPWRLSSIMCIIISNYGEYAAAQFWYEFIEELRFRWEKCLKLLGVQKGVPNHKTSLINQKLQMLNCCIQKRVKREHIDILSDDSDDRTPSCRNSGAPARNESEDEEFFDCQTESKEYKDAFDFNIARVSLWNQPEGRLRKFNNLRLIETGDYMYIPITQEMTPKTEDQLEDDAVVLMKLGSDSEGSKLRARMMCASLYSDMESFKAANPGAILEDFIRWYSPRDWIESDELDKYGQKKGKLSNRMLLPGNMWKEVWDTSIPVPAFRQKCLFDDRKESEKVLHFFESHKNLADVYTLLLPTLLHATLYTIIRDENVNAVRRYSSFLNEKINVLTQKAVSATRNLNLDLSQYWALAEEIKEIEDIVTQYKSLELKLFPVDLSTEDDERKTLLELVLGQREIILPNGPNCRLGRRLIFLFSKEHDEMLRGNLLEKNRKEDGISVHNATNEFFHHAAVSVKDAISSHHISENAYNKITVSPYQKEFVLHVTSAHPSMSSRMNPHILTAHVCNEEILMATSFTRDSIFV</sequence>
<feature type="domain" description="Rab3GAP catalytic subunit conserved" evidence="7">
    <location>
        <begin position="588"/>
        <end position="741"/>
    </location>
</feature>
<dbReference type="EMBL" id="JBBCAQ010000010">
    <property type="protein sequence ID" value="KAK7601616.1"/>
    <property type="molecule type" value="Genomic_DNA"/>
</dbReference>
<keyword evidence="9" id="KW-1185">Reference proteome</keyword>
<evidence type="ECO:0000256" key="3">
    <source>
        <dbReference type="ARBA" id="ARBA00015817"/>
    </source>
</evidence>
<keyword evidence="5" id="KW-0963">Cytoplasm</keyword>
<dbReference type="PANTHER" id="PTHR21422:SF9">
    <property type="entry name" value="RAB3 GTPASE-ACTIVATING PROTEIN CATALYTIC SUBUNIT"/>
    <property type="match status" value="1"/>
</dbReference>
<dbReference type="PANTHER" id="PTHR21422">
    <property type="entry name" value="RAB3 GTPASE-ACTIVATING PROTEIN CATALYTIC SUBUNIT"/>
    <property type="match status" value="1"/>
</dbReference>
<gene>
    <name evidence="8" type="ORF">V9T40_009057</name>
</gene>
<name>A0AAN9TP68_9HEMI</name>
<dbReference type="GO" id="GO:0005096">
    <property type="term" value="F:GTPase activator activity"/>
    <property type="evidence" value="ECO:0007669"/>
    <property type="project" value="UniProtKB-KW"/>
</dbReference>
<comment type="caution">
    <text evidence="8">The sequence shown here is derived from an EMBL/GenBank/DDBJ whole genome shotgun (WGS) entry which is preliminary data.</text>
</comment>
<evidence type="ECO:0000256" key="4">
    <source>
        <dbReference type="ARBA" id="ARBA00022468"/>
    </source>
</evidence>
<organism evidence="8 9">
    <name type="scientific">Parthenolecanium corni</name>
    <dbReference type="NCBI Taxonomy" id="536013"/>
    <lineage>
        <taxon>Eukaryota</taxon>
        <taxon>Metazoa</taxon>
        <taxon>Ecdysozoa</taxon>
        <taxon>Arthropoda</taxon>
        <taxon>Hexapoda</taxon>
        <taxon>Insecta</taxon>
        <taxon>Pterygota</taxon>
        <taxon>Neoptera</taxon>
        <taxon>Paraneoptera</taxon>
        <taxon>Hemiptera</taxon>
        <taxon>Sternorrhyncha</taxon>
        <taxon>Coccoidea</taxon>
        <taxon>Coccidae</taxon>
        <taxon>Parthenolecanium</taxon>
    </lineage>
</organism>
<dbReference type="AlphaFoldDB" id="A0AAN9TP68"/>
<dbReference type="Pfam" id="PF13890">
    <property type="entry name" value="Rab3-GTPase_cat"/>
    <property type="match status" value="1"/>
</dbReference>
<evidence type="ECO:0000256" key="6">
    <source>
        <dbReference type="SAM" id="MobiDB-lite"/>
    </source>
</evidence>
<accession>A0AAN9TP68</accession>
<comment type="similarity">
    <text evidence="2">Belongs to the Rab3-GAP catalytic subunit family.</text>
</comment>
<evidence type="ECO:0000313" key="9">
    <source>
        <dbReference type="Proteomes" id="UP001367676"/>
    </source>
</evidence>
<dbReference type="InterPro" id="IPR045700">
    <property type="entry name" value="Rab3GAP1"/>
</dbReference>
<proteinExistence type="inferred from homology"/>
<comment type="subcellular location">
    <subcellularLocation>
        <location evidence="1">Cytoplasm</location>
    </subcellularLocation>
</comment>
<feature type="region of interest" description="Disordered" evidence="6">
    <location>
        <begin position="537"/>
        <end position="561"/>
    </location>
</feature>
<dbReference type="InterPro" id="IPR026147">
    <property type="entry name" value="Rab3GAP1_conserved"/>
</dbReference>
<evidence type="ECO:0000256" key="2">
    <source>
        <dbReference type="ARBA" id="ARBA00008856"/>
    </source>
</evidence>
<dbReference type="Proteomes" id="UP001367676">
    <property type="component" value="Unassembled WGS sequence"/>
</dbReference>
<keyword evidence="4" id="KW-0343">GTPase activation</keyword>
<reference evidence="8 9" key="1">
    <citation type="submission" date="2024-03" db="EMBL/GenBank/DDBJ databases">
        <title>Adaptation during the transition from Ophiocordyceps entomopathogen to insect associate is accompanied by gene loss and intensified selection.</title>
        <authorList>
            <person name="Ward C.M."/>
            <person name="Onetto C.A."/>
            <person name="Borneman A.R."/>
        </authorList>
    </citation>
    <scope>NUCLEOTIDE SEQUENCE [LARGE SCALE GENOMIC DNA]</scope>
    <source>
        <strain evidence="8">AWRI1</strain>
        <tissue evidence="8">Single Adult Female</tissue>
    </source>
</reference>
<evidence type="ECO:0000256" key="5">
    <source>
        <dbReference type="ARBA" id="ARBA00022490"/>
    </source>
</evidence>